<name>A0A814EHY3_9BILA</name>
<evidence type="ECO:0000256" key="2">
    <source>
        <dbReference type="ARBA" id="ARBA00001946"/>
    </source>
</evidence>
<dbReference type="Proteomes" id="UP000663829">
    <property type="component" value="Unassembled WGS sequence"/>
</dbReference>
<evidence type="ECO:0000256" key="9">
    <source>
        <dbReference type="RuleBase" id="RU003465"/>
    </source>
</evidence>
<dbReference type="EMBL" id="CAJOBC010002574">
    <property type="protein sequence ID" value="CAF3740071.1"/>
    <property type="molecule type" value="Genomic_DNA"/>
</dbReference>
<dbReference type="InterPro" id="IPR000222">
    <property type="entry name" value="PP2C_BS"/>
</dbReference>
<dbReference type="Proteomes" id="UP000682733">
    <property type="component" value="Unassembled WGS sequence"/>
</dbReference>
<dbReference type="OrthoDB" id="10264738at2759"/>
<comment type="cofactor">
    <cofactor evidence="2">
        <name>Mg(2+)</name>
        <dbReference type="ChEBI" id="CHEBI:18420"/>
    </cofactor>
</comment>
<evidence type="ECO:0000313" key="16">
    <source>
        <dbReference type="Proteomes" id="UP000663829"/>
    </source>
</evidence>
<sequence>MGQTLSEPITSKNSQKVENSTYSVGSSSMQGWRINMEDAHVHLLSLPEDKNCAFFAVYDGHGEQGNIESAIRKGFIEFDKEMSQDDEMREDLAGTTALSVIIKDQKLYCGNVGDSRGIASVNGNVELLSIDHKPNNDDERKRITSAGGWVEFGRVNGNLALSRALGDFIFKRNTDKRPEEQVVTAYPDVMVKDVTEDWEFILLACDGIWDVLSNEEVLKFVRARIAQQMQPEKICEELMTRCLAPNCQMGGLGCDNMTVVLICLLHGQSYASLAEKCSKGMSNGDANTTDSK</sequence>
<evidence type="ECO:0000313" key="12">
    <source>
        <dbReference type="EMBL" id="CAF0803627.1"/>
    </source>
</evidence>
<evidence type="ECO:0000256" key="10">
    <source>
        <dbReference type="SAM" id="MobiDB-lite"/>
    </source>
</evidence>
<dbReference type="SUPFAM" id="SSF81606">
    <property type="entry name" value="PP2C-like"/>
    <property type="match status" value="1"/>
</dbReference>
<dbReference type="EMBL" id="CAJNOQ010002574">
    <property type="protein sequence ID" value="CAF0966570.1"/>
    <property type="molecule type" value="Genomic_DNA"/>
</dbReference>
<protein>
    <recommendedName>
        <fullName evidence="4">protein-serine/threonine phosphatase</fullName>
        <ecNumber evidence="4">3.1.3.16</ecNumber>
    </recommendedName>
</protein>
<organism evidence="13 16">
    <name type="scientific">Didymodactylos carnosus</name>
    <dbReference type="NCBI Taxonomy" id="1234261"/>
    <lineage>
        <taxon>Eukaryota</taxon>
        <taxon>Metazoa</taxon>
        <taxon>Spiralia</taxon>
        <taxon>Gnathifera</taxon>
        <taxon>Rotifera</taxon>
        <taxon>Eurotatoria</taxon>
        <taxon>Bdelloidea</taxon>
        <taxon>Philodinida</taxon>
        <taxon>Philodinidae</taxon>
        <taxon>Didymodactylos</taxon>
    </lineage>
</organism>
<reference evidence="13" key="1">
    <citation type="submission" date="2021-02" db="EMBL/GenBank/DDBJ databases">
        <authorList>
            <person name="Nowell W R."/>
        </authorList>
    </citation>
    <scope>NUCLEOTIDE SEQUENCE</scope>
</reference>
<feature type="region of interest" description="Disordered" evidence="10">
    <location>
        <begin position="1"/>
        <end position="23"/>
    </location>
</feature>
<comment type="caution">
    <text evidence="13">The sequence shown here is derived from an EMBL/GenBank/DDBJ whole genome shotgun (WGS) entry which is preliminary data.</text>
</comment>
<evidence type="ECO:0000256" key="1">
    <source>
        <dbReference type="ARBA" id="ARBA00001936"/>
    </source>
</evidence>
<dbReference type="InterPro" id="IPR001932">
    <property type="entry name" value="PPM-type_phosphatase-like_dom"/>
</dbReference>
<gene>
    <name evidence="13" type="ORF">GPM918_LOCUS12010</name>
    <name evidence="12" type="ORF">OVA965_LOCUS4779</name>
    <name evidence="15" type="ORF">SRO942_LOCUS12011</name>
    <name evidence="14" type="ORF">TMI583_LOCUS4777</name>
</gene>
<accession>A0A814EHY3</accession>
<dbReference type="Proteomes" id="UP000681722">
    <property type="component" value="Unassembled WGS sequence"/>
</dbReference>
<dbReference type="CDD" id="cd00143">
    <property type="entry name" value="PP2Cc"/>
    <property type="match status" value="1"/>
</dbReference>
<keyword evidence="16" id="KW-1185">Reference proteome</keyword>
<dbReference type="EMBL" id="CAJOBA010001287">
    <property type="protein sequence ID" value="CAF3587137.1"/>
    <property type="molecule type" value="Genomic_DNA"/>
</dbReference>
<keyword evidence="6 9" id="KW-0378">Hydrolase</keyword>
<dbReference type="SMART" id="SM00332">
    <property type="entry name" value="PP2Cc"/>
    <property type="match status" value="1"/>
</dbReference>
<dbReference type="InterPro" id="IPR015655">
    <property type="entry name" value="PP2C"/>
</dbReference>
<dbReference type="Gene3D" id="3.60.40.10">
    <property type="entry name" value="PPM-type phosphatase domain"/>
    <property type="match status" value="1"/>
</dbReference>
<evidence type="ECO:0000256" key="6">
    <source>
        <dbReference type="ARBA" id="ARBA00022801"/>
    </source>
</evidence>
<evidence type="ECO:0000256" key="3">
    <source>
        <dbReference type="ARBA" id="ARBA00006702"/>
    </source>
</evidence>
<comment type="similarity">
    <text evidence="3 9">Belongs to the PP2C family.</text>
</comment>
<dbReference type="PROSITE" id="PS01032">
    <property type="entry name" value="PPM_1"/>
    <property type="match status" value="1"/>
</dbReference>
<keyword evidence="8" id="KW-0464">Manganese</keyword>
<dbReference type="Pfam" id="PF00481">
    <property type="entry name" value="PP2C"/>
    <property type="match status" value="2"/>
</dbReference>
<keyword evidence="7 9" id="KW-0904">Protein phosphatase</keyword>
<dbReference type="PANTHER" id="PTHR13832:SF565">
    <property type="entry name" value="AT28366P-RELATED"/>
    <property type="match status" value="1"/>
</dbReference>
<evidence type="ECO:0000313" key="13">
    <source>
        <dbReference type="EMBL" id="CAF0966570.1"/>
    </source>
</evidence>
<dbReference type="Proteomes" id="UP000677228">
    <property type="component" value="Unassembled WGS sequence"/>
</dbReference>
<keyword evidence="5" id="KW-0479">Metal-binding</keyword>
<dbReference type="PROSITE" id="PS51746">
    <property type="entry name" value="PPM_2"/>
    <property type="match status" value="1"/>
</dbReference>
<dbReference type="EMBL" id="CAJNOK010001287">
    <property type="protein sequence ID" value="CAF0803627.1"/>
    <property type="molecule type" value="Genomic_DNA"/>
</dbReference>
<evidence type="ECO:0000256" key="5">
    <source>
        <dbReference type="ARBA" id="ARBA00022723"/>
    </source>
</evidence>
<comment type="cofactor">
    <cofactor evidence="1">
        <name>Mn(2+)</name>
        <dbReference type="ChEBI" id="CHEBI:29035"/>
    </cofactor>
</comment>
<evidence type="ECO:0000259" key="11">
    <source>
        <dbReference type="PROSITE" id="PS51746"/>
    </source>
</evidence>
<dbReference type="InterPro" id="IPR036457">
    <property type="entry name" value="PPM-type-like_dom_sf"/>
</dbReference>
<evidence type="ECO:0000256" key="4">
    <source>
        <dbReference type="ARBA" id="ARBA00013081"/>
    </source>
</evidence>
<dbReference type="GO" id="GO:0004722">
    <property type="term" value="F:protein serine/threonine phosphatase activity"/>
    <property type="evidence" value="ECO:0007669"/>
    <property type="project" value="UniProtKB-EC"/>
</dbReference>
<evidence type="ECO:0000256" key="7">
    <source>
        <dbReference type="ARBA" id="ARBA00022912"/>
    </source>
</evidence>
<proteinExistence type="inferred from homology"/>
<evidence type="ECO:0000256" key="8">
    <source>
        <dbReference type="ARBA" id="ARBA00023211"/>
    </source>
</evidence>
<evidence type="ECO:0000313" key="14">
    <source>
        <dbReference type="EMBL" id="CAF3587137.1"/>
    </source>
</evidence>
<dbReference type="EC" id="3.1.3.16" evidence="4"/>
<dbReference type="GO" id="GO:0046872">
    <property type="term" value="F:metal ion binding"/>
    <property type="evidence" value="ECO:0007669"/>
    <property type="project" value="UniProtKB-KW"/>
</dbReference>
<feature type="domain" description="PPM-type phosphatase" evidence="11">
    <location>
        <begin position="23"/>
        <end position="264"/>
    </location>
</feature>
<dbReference type="AlphaFoldDB" id="A0A814EHY3"/>
<dbReference type="PANTHER" id="PTHR13832">
    <property type="entry name" value="PROTEIN PHOSPHATASE 2C"/>
    <property type="match status" value="1"/>
</dbReference>
<evidence type="ECO:0000313" key="15">
    <source>
        <dbReference type="EMBL" id="CAF3740071.1"/>
    </source>
</evidence>